<protein>
    <submittedName>
        <fullName evidence="4">TatD family hydrolase</fullName>
    </submittedName>
</protein>
<comment type="similarity">
    <text evidence="1">Belongs to the metallo-dependent hydrolases superfamily. TatD-type hydrolase family.</text>
</comment>
<dbReference type="Pfam" id="PF01026">
    <property type="entry name" value="TatD_DNase"/>
    <property type="match status" value="1"/>
</dbReference>
<keyword evidence="2 4" id="KW-0378">Hydrolase</keyword>
<dbReference type="InterPro" id="IPR049677">
    <property type="entry name" value="QatD"/>
</dbReference>
<feature type="binding site" evidence="3">
    <location>
        <position position="199"/>
    </location>
    <ligand>
        <name>a divalent metal cation</name>
        <dbReference type="ChEBI" id="CHEBI:60240"/>
        <label>1</label>
    </ligand>
</feature>
<feature type="binding site" evidence="3">
    <location>
        <position position="151"/>
    </location>
    <ligand>
        <name>a divalent metal cation</name>
        <dbReference type="ChEBI" id="CHEBI:60240"/>
        <label>2</label>
    </ligand>
</feature>
<evidence type="ECO:0000313" key="5">
    <source>
        <dbReference type="Proteomes" id="UP000612233"/>
    </source>
</evidence>
<dbReference type="InterPro" id="IPR018228">
    <property type="entry name" value="DNase_TatD-rel_CS"/>
</dbReference>
<name>A0A927BBC4_9BACT</name>
<evidence type="ECO:0000256" key="1">
    <source>
        <dbReference type="ARBA" id="ARBA00009275"/>
    </source>
</evidence>
<dbReference type="GO" id="GO:0016788">
    <property type="term" value="F:hydrolase activity, acting on ester bonds"/>
    <property type="evidence" value="ECO:0007669"/>
    <property type="project" value="InterPro"/>
</dbReference>
<dbReference type="GO" id="GO:0046872">
    <property type="term" value="F:metal ion binding"/>
    <property type="evidence" value="ECO:0007669"/>
    <property type="project" value="UniProtKB-KW"/>
</dbReference>
<accession>A0A927BBC4</accession>
<evidence type="ECO:0000256" key="2">
    <source>
        <dbReference type="ARBA" id="ARBA00022801"/>
    </source>
</evidence>
<dbReference type="RefSeq" id="WP_191004007.1">
    <property type="nucleotide sequence ID" value="NZ_JACXAD010000004.1"/>
</dbReference>
<feature type="binding site" evidence="3">
    <location>
        <position position="87"/>
    </location>
    <ligand>
        <name>a divalent metal cation</name>
        <dbReference type="ChEBI" id="CHEBI:60240"/>
        <label>1</label>
    </ligand>
</feature>
<keyword evidence="3" id="KW-0479">Metal-binding</keyword>
<dbReference type="SUPFAM" id="SSF51556">
    <property type="entry name" value="Metallo-dependent hydrolases"/>
    <property type="match status" value="1"/>
</dbReference>
<comment type="caution">
    <text evidence="4">The sequence shown here is derived from an EMBL/GenBank/DDBJ whole genome shotgun (WGS) entry which is preliminary data.</text>
</comment>
<proteinExistence type="inferred from homology"/>
<dbReference type="Proteomes" id="UP000612233">
    <property type="component" value="Unassembled WGS sequence"/>
</dbReference>
<dbReference type="PIRSF" id="PIRSF005902">
    <property type="entry name" value="DNase_TatD"/>
    <property type="match status" value="1"/>
</dbReference>
<sequence>MSYYVDTHCHLDLFPGIRTGVAEEDALPIKTITVTNTPTLWQPNKKIFKECYNIRVALGLHPELASRRAPEVEKLRAVFAEAKYIGEIGLDGTSNEQAERHAQLTVFRNILDSLKQQEPKILTVHSRGAARETIEELKQAVRGTSHQVILHWFSGGLDELRQAVAAGFLFSVNHKMVTSRNGQQIIQALPRNTVLTETDAPFTFAGNISTRQHSLKRTLSGLAQHWHCEVEEAKQHVWECFGQMVRAAR</sequence>
<reference evidence="4" key="1">
    <citation type="submission" date="2020-09" db="EMBL/GenBank/DDBJ databases">
        <authorList>
            <person name="Kim M.K."/>
        </authorList>
    </citation>
    <scope>NUCLEOTIDE SEQUENCE</scope>
    <source>
        <strain evidence="4">BT664</strain>
    </source>
</reference>
<dbReference type="Gene3D" id="3.20.20.140">
    <property type="entry name" value="Metal-dependent hydrolases"/>
    <property type="match status" value="1"/>
</dbReference>
<dbReference type="PANTHER" id="PTHR46124:SF2">
    <property type="entry name" value="D-AMINOACYL-TRNA DEACYLASE"/>
    <property type="match status" value="1"/>
</dbReference>
<evidence type="ECO:0000256" key="3">
    <source>
        <dbReference type="PIRSR" id="PIRSR005902-1"/>
    </source>
</evidence>
<evidence type="ECO:0000313" key="4">
    <source>
        <dbReference type="EMBL" id="MBD2767175.1"/>
    </source>
</evidence>
<dbReference type="InterPro" id="IPR001130">
    <property type="entry name" value="TatD-like"/>
</dbReference>
<dbReference type="AlphaFoldDB" id="A0A927BBC4"/>
<dbReference type="EMBL" id="JACXAD010000004">
    <property type="protein sequence ID" value="MBD2767175.1"/>
    <property type="molecule type" value="Genomic_DNA"/>
</dbReference>
<feature type="binding site" evidence="3">
    <location>
        <position position="125"/>
    </location>
    <ligand>
        <name>a divalent metal cation</name>
        <dbReference type="ChEBI" id="CHEBI:60240"/>
        <label>2</label>
    </ligand>
</feature>
<feature type="binding site" evidence="3">
    <location>
        <position position="8"/>
    </location>
    <ligand>
        <name>a divalent metal cation</name>
        <dbReference type="ChEBI" id="CHEBI:60240"/>
        <label>1</label>
    </ligand>
</feature>
<organism evidence="4 5">
    <name type="scientific">Hymenobacter montanus</name>
    <dbReference type="NCBI Taxonomy" id="2771359"/>
    <lineage>
        <taxon>Bacteria</taxon>
        <taxon>Pseudomonadati</taxon>
        <taxon>Bacteroidota</taxon>
        <taxon>Cytophagia</taxon>
        <taxon>Cytophagales</taxon>
        <taxon>Hymenobacteraceae</taxon>
        <taxon>Hymenobacter</taxon>
    </lineage>
</organism>
<feature type="binding site" evidence="3">
    <location>
        <position position="10"/>
    </location>
    <ligand>
        <name>a divalent metal cation</name>
        <dbReference type="ChEBI" id="CHEBI:60240"/>
        <label>1</label>
    </ligand>
</feature>
<dbReference type="PANTHER" id="PTHR46124">
    <property type="entry name" value="D-AMINOACYL-TRNA DEACYLASE"/>
    <property type="match status" value="1"/>
</dbReference>
<dbReference type="InterPro" id="IPR032466">
    <property type="entry name" value="Metal_Hydrolase"/>
</dbReference>
<dbReference type="PROSITE" id="PS01137">
    <property type="entry name" value="TATD_1"/>
    <property type="match status" value="1"/>
</dbReference>
<gene>
    <name evidence="4" type="ORF">IC235_04610</name>
</gene>
<keyword evidence="5" id="KW-1185">Reference proteome</keyword>
<dbReference type="NCBIfam" id="NF041926">
    <property type="entry name" value="QatD"/>
    <property type="match status" value="1"/>
</dbReference>